<name>A0A1L9RBH2_ASPWE</name>
<keyword evidence="3" id="KW-1185">Reference proteome</keyword>
<evidence type="ECO:0000313" key="2">
    <source>
        <dbReference type="EMBL" id="OJJ32207.1"/>
    </source>
</evidence>
<dbReference type="VEuPathDB" id="FungiDB:ASPWEDRAFT_175506"/>
<keyword evidence="1" id="KW-1133">Transmembrane helix</keyword>
<evidence type="ECO:0000313" key="3">
    <source>
        <dbReference type="Proteomes" id="UP000184383"/>
    </source>
</evidence>
<dbReference type="AlphaFoldDB" id="A0A1L9RBH2"/>
<organism evidence="2 3">
    <name type="scientific">Aspergillus wentii DTO 134E9</name>
    <dbReference type="NCBI Taxonomy" id="1073089"/>
    <lineage>
        <taxon>Eukaryota</taxon>
        <taxon>Fungi</taxon>
        <taxon>Dikarya</taxon>
        <taxon>Ascomycota</taxon>
        <taxon>Pezizomycotina</taxon>
        <taxon>Eurotiomycetes</taxon>
        <taxon>Eurotiomycetidae</taxon>
        <taxon>Eurotiales</taxon>
        <taxon>Aspergillaceae</taxon>
        <taxon>Aspergillus</taxon>
        <taxon>Aspergillus subgen. Cremei</taxon>
    </lineage>
</organism>
<reference evidence="3" key="1">
    <citation type="journal article" date="2017" name="Genome Biol.">
        <title>Comparative genomics reveals high biological diversity and specific adaptations in the industrially and medically important fungal genus Aspergillus.</title>
        <authorList>
            <person name="de Vries R.P."/>
            <person name="Riley R."/>
            <person name="Wiebenga A."/>
            <person name="Aguilar-Osorio G."/>
            <person name="Amillis S."/>
            <person name="Uchima C.A."/>
            <person name="Anderluh G."/>
            <person name="Asadollahi M."/>
            <person name="Askin M."/>
            <person name="Barry K."/>
            <person name="Battaglia E."/>
            <person name="Bayram O."/>
            <person name="Benocci T."/>
            <person name="Braus-Stromeyer S.A."/>
            <person name="Caldana C."/>
            <person name="Canovas D."/>
            <person name="Cerqueira G.C."/>
            <person name="Chen F."/>
            <person name="Chen W."/>
            <person name="Choi C."/>
            <person name="Clum A."/>
            <person name="Dos Santos R.A."/>
            <person name="Damasio A.R."/>
            <person name="Diallinas G."/>
            <person name="Emri T."/>
            <person name="Fekete E."/>
            <person name="Flipphi M."/>
            <person name="Freyberg S."/>
            <person name="Gallo A."/>
            <person name="Gournas C."/>
            <person name="Habgood R."/>
            <person name="Hainaut M."/>
            <person name="Harispe M.L."/>
            <person name="Henrissat B."/>
            <person name="Hilden K.S."/>
            <person name="Hope R."/>
            <person name="Hossain A."/>
            <person name="Karabika E."/>
            <person name="Karaffa L."/>
            <person name="Karanyi Z."/>
            <person name="Krasevec N."/>
            <person name="Kuo A."/>
            <person name="Kusch H."/>
            <person name="LaButti K."/>
            <person name="Lagendijk E.L."/>
            <person name="Lapidus A."/>
            <person name="Levasseur A."/>
            <person name="Lindquist E."/>
            <person name="Lipzen A."/>
            <person name="Logrieco A.F."/>
            <person name="MacCabe A."/>
            <person name="Maekelae M.R."/>
            <person name="Malavazi I."/>
            <person name="Melin P."/>
            <person name="Meyer V."/>
            <person name="Mielnichuk N."/>
            <person name="Miskei M."/>
            <person name="Molnar A.P."/>
            <person name="Mule G."/>
            <person name="Ngan C.Y."/>
            <person name="Orejas M."/>
            <person name="Orosz E."/>
            <person name="Ouedraogo J.P."/>
            <person name="Overkamp K.M."/>
            <person name="Park H.-S."/>
            <person name="Perrone G."/>
            <person name="Piumi F."/>
            <person name="Punt P.J."/>
            <person name="Ram A.F."/>
            <person name="Ramon A."/>
            <person name="Rauscher S."/>
            <person name="Record E."/>
            <person name="Riano-Pachon D.M."/>
            <person name="Robert V."/>
            <person name="Roehrig J."/>
            <person name="Ruller R."/>
            <person name="Salamov A."/>
            <person name="Salih N.S."/>
            <person name="Samson R.A."/>
            <person name="Sandor E."/>
            <person name="Sanguinetti M."/>
            <person name="Schuetze T."/>
            <person name="Sepcic K."/>
            <person name="Shelest E."/>
            <person name="Sherlock G."/>
            <person name="Sophianopoulou V."/>
            <person name="Squina F.M."/>
            <person name="Sun H."/>
            <person name="Susca A."/>
            <person name="Todd R.B."/>
            <person name="Tsang A."/>
            <person name="Unkles S.E."/>
            <person name="van de Wiele N."/>
            <person name="van Rossen-Uffink D."/>
            <person name="Oliveira J.V."/>
            <person name="Vesth T.C."/>
            <person name="Visser J."/>
            <person name="Yu J.-H."/>
            <person name="Zhou M."/>
            <person name="Andersen M.R."/>
            <person name="Archer D.B."/>
            <person name="Baker S.E."/>
            <person name="Benoit I."/>
            <person name="Brakhage A.A."/>
            <person name="Braus G.H."/>
            <person name="Fischer R."/>
            <person name="Frisvad J.C."/>
            <person name="Goldman G.H."/>
            <person name="Houbraken J."/>
            <person name="Oakley B."/>
            <person name="Pocsi I."/>
            <person name="Scazzocchio C."/>
            <person name="Seiboth B."/>
            <person name="vanKuyk P.A."/>
            <person name="Wortman J."/>
            <person name="Dyer P.S."/>
            <person name="Grigoriev I.V."/>
        </authorList>
    </citation>
    <scope>NUCLEOTIDE SEQUENCE [LARGE SCALE GENOMIC DNA]</scope>
    <source>
        <strain evidence="3">DTO 134E9</strain>
    </source>
</reference>
<dbReference type="OrthoDB" id="4221763at2759"/>
<evidence type="ECO:0000256" key="1">
    <source>
        <dbReference type="SAM" id="Phobius"/>
    </source>
</evidence>
<proteinExistence type="predicted"/>
<feature type="transmembrane region" description="Helical" evidence="1">
    <location>
        <begin position="51"/>
        <end position="70"/>
    </location>
</feature>
<protein>
    <submittedName>
        <fullName evidence="2">Uncharacterized protein</fullName>
    </submittedName>
</protein>
<dbReference type="EMBL" id="KV878215">
    <property type="protein sequence ID" value="OJJ32207.1"/>
    <property type="molecule type" value="Genomic_DNA"/>
</dbReference>
<gene>
    <name evidence="2" type="ORF">ASPWEDRAFT_175506</name>
</gene>
<keyword evidence="1" id="KW-0812">Transmembrane</keyword>
<sequence>MSSPQILQGLLTLPGRSRQQVGTLRNRFGSTEKLKREARHLRTSFKVHQPVWATAGTATYATISAFYVALRWLPRHL</sequence>
<dbReference type="Proteomes" id="UP000184383">
    <property type="component" value="Unassembled WGS sequence"/>
</dbReference>
<dbReference type="GeneID" id="63747214"/>
<keyword evidence="1" id="KW-0472">Membrane</keyword>
<accession>A0A1L9RBH2</accession>
<dbReference type="RefSeq" id="XP_040685884.1">
    <property type="nucleotide sequence ID" value="XM_040831366.1"/>
</dbReference>